<dbReference type="RefSeq" id="WP_338005813.1">
    <property type="nucleotide sequence ID" value="NZ_JAOPKA010000020.1"/>
</dbReference>
<name>A0AAP3E4J6_9EURY</name>
<dbReference type="InterPro" id="IPR007721">
    <property type="entry name" value="RbsD_FucU"/>
</dbReference>
<dbReference type="GO" id="GO:0062193">
    <property type="term" value="F:D-ribose pyranase activity"/>
    <property type="evidence" value="ECO:0007669"/>
    <property type="project" value="UniProtKB-EC"/>
</dbReference>
<dbReference type="Pfam" id="PF05025">
    <property type="entry name" value="RbsD_FucU"/>
    <property type="match status" value="1"/>
</dbReference>
<dbReference type="PANTHER" id="PTHR37831">
    <property type="entry name" value="D-RIBOSE PYRANASE"/>
    <property type="match status" value="1"/>
</dbReference>
<evidence type="ECO:0000256" key="2">
    <source>
        <dbReference type="ARBA" id="ARBA00023235"/>
    </source>
</evidence>
<dbReference type="EMBL" id="JAOPKA010000020">
    <property type="protein sequence ID" value="MCU4744004.1"/>
    <property type="molecule type" value="Genomic_DNA"/>
</dbReference>
<dbReference type="InterPro" id="IPR023064">
    <property type="entry name" value="D-ribose_pyranase"/>
</dbReference>
<dbReference type="GO" id="GO:0005829">
    <property type="term" value="C:cytosol"/>
    <property type="evidence" value="ECO:0007669"/>
    <property type="project" value="TreeGrafter"/>
</dbReference>
<evidence type="ECO:0000256" key="1">
    <source>
        <dbReference type="ARBA" id="ARBA00022490"/>
    </source>
</evidence>
<accession>A0AAP3E4J6</accession>
<dbReference type="SUPFAM" id="SSF102546">
    <property type="entry name" value="RbsD-like"/>
    <property type="match status" value="1"/>
</dbReference>
<keyword evidence="2 4" id="KW-0413">Isomerase</keyword>
<gene>
    <name evidence="4" type="primary">rbsD</name>
    <name evidence="4" type="ORF">OB960_21725</name>
</gene>
<comment type="caution">
    <text evidence="4">The sequence shown here is derived from an EMBL/GenBank/DDBJ whole genome shotgun (WGS) entry which is preliminary data.</text>
</comment>
<evidence type="ECO:0000256" key="3">
    <source>
        <dbReference type="ARBA" id="ARBA00023277"/>
    </source>
</evidence>
<dbReference type="GO" id="GO:0019303">
    <property type="term" value="P:D-ribose catabolic process"/>
    <property type="evidence" value="ECO:0007669"/>
    <property type="project" value="TreeGrafter"/>
</dbReference>
<dbReference type="Proteomes" id="UP001321018">
    <property type="component" value="Unassembled WGS sequence"/>
</dbReference>
<dbReference type="NCBIfam" id="NF008761">
    <property type="entry name" value="PRK11797.1"/>
    <property type="match status" value="1"/>
</dbReference>
<evidence type="ECO:0000313" key="5">
    <source>
        <dbReference type="Proteomes" id="UP001321018"/>
    </source>
</evidence>
<dbReference type="EC" id="5.4.99.62" evidence="4"/>
<protein>
    <submittedName>
        <fullName evidence="4">D-ribose pyranase</fullName>
        <ecNumber evidence="4">5.4.99.62</ecNumber>
    </submittedName>
</protein>
<proteinExistence type="predicted"/>
<dbReference type="GO" id="GO:0016872">
    <property type="term" value="F:intramolecular lyase activity"/>
    <property type="evidence" value="ECO:0007669"/>
    <property type="project" value="InterPro"/>
</dbReference>
<dbReference type="AlphaFoldDB" id="A0AAP3E4J6"/>
<evidence type="ECO:0000313" key="4">
    <source>
        <dbReference type="EMBL" id="MCU4744004.1"/>
    </source>
</evidence>
<dbReference type="GO" id="GO:0048029">
    <property type="term" value="F:monosaccharide binding"/>
    <property type="evidence" value="ECO:0007669"/>
    <property type="project" value="InterPro"/>
</dbReference>
<dbReference type="Gene3D" id="3.40.1650.10">
    <property type="entry name" value="RbsD-like domain"/>
    <property type="match status" value="1"/>
</dbReference>
<dbReference type="InterPro" id="IPR023750">
    <property type="entry name" value="RbsD-like_sf"/>
</dbReference>
<keyword evidence="1" id="KW-0963">Cytoplasm</keyword>
<dbReference type="PANTHER" id="PTHR37831:SF1">
    <property type="entry name" value="D-RIBOSE PYRANASE"/>
    <property type="match status" value="1"/>
</dbReference>
<sequence>MKRNEDGILNADLSHAIASMGHTDLIMVVDAGYPIPDDAWRIDLAVTRGVPSLFEVLEAVHGELIPERVLYAEDVPEMNPDMDEFLRELYDGSAADLETIPHEEVLAYGPEAKAIVRTGSLVPWGNVVIQCGTDPKPWFDGENVTMPEEYRRRYEEIYGESP</sequence>
<keyword evidence="3" id="KW-0119">Carbohydrate metabolism</keyword>
<organism evidence="4 5">
    <name type="scientific">Natronoglomus mannanivorans</name>
    <dbReference type="NCBI Taxonomy" id="2979990"/>
    <lineage>
        <taxon>Archaea</taxon>
        <taxon>Methanobacteriati</taxon>
        <taxon>Methanobacteriota</taxon>
        <taxon>Stenosarchaea group</taxon>
        <taxon>Halobacteria</taxon>
        <taxon>Halobacteriales</taxon>
        <taxon>Natrialbaceae</taxon>
        <taxon>Natronoglomus</taxon>
    </lineage>
</organism>
<reference evidence="4" key="1">
    <citation type="submission" date="2022-09" db="EMBL/GenBank/DDBJ databases">
        <title>Enrichment on poylsaccharides allowed isolation of novel metabolic and taxonomic groups of Haloarchaea.</title>
        <authorList>
            <person name="Sorokin D.Y."/>
            <person name="Elcheninov A.G."/>
            <person name="Khizhniak T.V."/>
            <person name="Kolganova T.V."/>
            <person name="Kublanov I.V."/>
        </authorList>
    </citation>
    <scope>NUCLEOTIDE SEQUENCE</scope>
    <source>
        <strain evidence="4">AArc-xg1-1</strain>
    </source>
</reference>